<evidence type="ECO:0000313" key="3">
    <source>
        <dbReference type="Proteomes" id="UP000198636"/>
    </source>
</evidence>
<dbReference type="InterPro" id="IPR009501">
    <property type="entry name" value="UCP020269"/>
</dbReference>
<evidence type="ECO:0000313" key="2">
    <source>
        <dbReference type="EMBL" id="SCY01299.1"/>
    </source>
</evidence>
<proteinExistence type="predicted"/>
<accession>A0A1G5CFP7</accession>
<dbReference type="PIRSF" id="PIRSF020269">
    <property type="entry name" value="DUF1121"/>
    <property type="match status" value="1"/>
</dbReference>
<dbReference type="EMBL" id="FMUS01000003">
    <property type="protein sequence ID" value="SCY01299.1"/>
    <property type="molecule type" value="Genomic_DNA"/>
</dbReference>
<dbReference type="RefSeq" id="WP_242876892.1">
    <property type="nucleotide sequence ID" value="NZ_FMUS01000003.1"/>
</dbReference>
<name>A0A1G5CFP7_9FIRM</name>
<dbReference type="AlphaFoldDB" id="A0A1G5CFP7"/>
<organism evidence="2 3">
    <name type="scientific">Alkaliphilus peptidifermentans DSM 18978</name>
    <dbReference type="NCBI Taxonomy" id="1120976"/>
    <lineage>
        <taxon>Bacteria</taxon>
        <taxon>Bacillati</taxon>
        <taxon>Bacillota</taxon>
        <taxon>Clostridia</taxon>
        <taxon>Peptostreptococcales</taxon>
        <taxon>Natronincolaceae</taxon>
        <taxon>Alkaliphilus</taxon>
    </lineage>
</organism>
<dbReference type="Pfam" id="PF02589">
    <property type="entry name" value="LUD_dom"/>
    <property type="match status" value="1"/>
</dbReference>
<keyword evidence="3" id="KW-1185">Reference proteome</keyword>
<sequence length="202" mass="22338">MGKIEMIISNLQKRKIPAKYFEKAEDAKKAILEEIKKEEVVGIGGSMTIHDMKLHEDLIKAGNPVHWHWLVEPSERNGVRQKAATADVYLTSTNALTEDGELINIDGVGNRVSGMFYGPKRVIVICGINKICSDIISGIDRIKNSACPPNAKRLGLKTPCAETGICNDCLSQDRMCNITTIINHKPMTVDLKVYIVGEELGY</sequence>
<dbReference type="STRING" id="1120976.SAMN03080606_00653"/>
<gene>
    <name evidence="2" type="ORF">SAMN03080606_00653</name>
</gene>
<dbReference type="PANTHER" id="PTHR36179">
    <property type="entry name" value="LUD_DOM DOMAIN-CONTAINING PROTEIN"/>
    <property type="match status" value="1"/>
</dbReference>
<evidence type="ECO:0000259" key="1">
    <source>
        <dbReference type="Pfam" id="PF02589"/>
    </source>
</evidence>
<feature type="domain" description="LUD" evidence="1">
    <location>
        <begin position="4"/>
        <end position="196"/>
    </location>
</feature>
<dbReference type="PANTHER" id="PTHR36179:SF2">
    <property type="entry name" value="LUD DOMAIN-CONTAINING PROTEIN"/>
    <property type="match status" value="1"/>
</dbReference>
<dbReference type="Proteomes" id="UP000198636">
    <property type="component" value="Unassembled WGS sequence"/>
</dbReference>
<protein>
    <submittedName>
        <fullName evidence="2">Uncharacterized ACR, YkgG family COG1556</fullName>
    </submittedName>
</protein>
<reference evidence="2 3" key="1">
    <citation type="submission" date="2016-10" db="EMBL/GenBank/DDBJ databases">
        <authorList>
            <person name="de Groot N.N."/>
        </authorList>
    </citation>
    <scope>NUCLEOTIDE SEQUENCE [LARGE SCALE GENOMIC DNA]</scope>
    <source>
        <strain evidence="2 3">DSM 18978</strain>
    </source>
</reference>
<dbReference type="InterPro" id="IPR003741">
    <property type="entry name" value="LUD_dom"/>
</dbReference>